<comment type="caution">
    <text evidence="1">The sequence shown here is derived from an EMBL/GenBank/DDBJ whole genome shotgun (WGS) entry which is preliminary data.</text>
</comment>
<dbReference type="Proteomes" id="UP000623678">
    <property type="component" value="Unassembled WGS sequence"/>
</dbReference>
<gene>
    <name evidence="1" type="ORF">H8705_04700</name>
</gene>
<evidence type="ECO:0000313" key="1">
    <source>
        <dbReference type="EMBL" id="MBC8584877.1"/>
    </source>
</evidence>
<organism evidence="1 2">
    <name type="scientific">Youxingia wuxianensis</name>
    <dbReference type="NCBI Taxonomy" id="2763678"/>
    <lineage>
        <taxon>Bacteria</taxon>
        <taxon>Bacillati</taxon>
        <taxon>Bacillota</taxon>
        <taxon>Clostridia</taxon>
        <taxon>Eubacteriales</taxon>
        <taxon>Oscillospiraceae</taxon>
        <taxon>Youxingia</taxon>
    </lineage>
</organism>
<dbReference type="RefSeq" id="WP_193537039.1">
    <property type="nucleotide sequence ID" value="NZ_JACRTD010000003.1"/>
</dbReference>
<protein>
    <submittedName>
        <fullName evidence="1">Uncharacterized protein</fullName>
    </submittedName>
</protein>
<accession>A0A926IC66</accession>
<dbReference type="AlphaFoldDB" id="A0A926IC66"/>
<reference evidence="1" key="1">
    <citation type="submission" date="2020-08" db="EMBL/GenBank/DDBJ databases">
        <title>Genome public.</title>
        <authorList>
            <person name="Liu C."/>
            <person name="Sun Q."/>
        </authorList>
    </citation>
    <scope>NUCLEOTIDE SEQUENCE</scope>
    <source>
        <strain evidence="1">NSJ-64</strain>
    </source>
</reference>
<dbReference type="EMBL" id="JACRTD010000003">
    <property type="protein sequence ID" value="MBC8584877.1"/>
    <property type="molecule type" value="Genomic_DNA"/>
</dbReference>
<name>A0A926IC66_9FIRM</name>
<keyword evidence="2" id="KW-1185">Reference proteome</keyword>
<proteinExistence type="predicted"/>
<sequence>MAEVVSELDKLREAAKLIEEMSQGRLQVCPSVVGQVYIRPENEAYLGLDMRINSIPGQLRYRVTFSSQMRRMGADMTSEGLRALLSEVGQTYALLTALESRSYTPTTEDLTAFREELLAEQEAKSFPTLSQTI</sequence>
<evidence type="ECO:0000313" key="2">
    <source>
        <dbReference type="Proteomes" id="UP000623678"/>
    </source>
</evidence>